<gene>
    <name evidence="1" type="ORF">KHC33_05035</name>
</gene>
<dbReference type="AlphaFoldDB" id="A0A8E7EKM3"/>
<dbReference type="GeneID" id="65096525"/>
<dbReference type="Proteomes" id="UP000680656">
    <property type="component" value="Chromosome"/>
</dbReference>
<dbReference type="RefSeq" id="WP_214420647.1">
    <property type="nucleotide sequence ID" value="NZ_CP075546.1"/>
</dbReference>
<evidence type="ECO:0000313" key="1">
    <source>
        <dbReference type="EMBL" id="QVV89866.1"/>
    </source>
</evidence>
<keyword evidence="2" id="KW-1185">Reference proteome</keyword>
<evidence type="ECO:0000313" key="2">
    <source>
        <dbReference type="Proteomes" id="UP000680656"/>
    </source>
</evidence>
<dbReference type="EMBL" id="CP075546">
    <property type="protein sequence ID" value="QVV89866.1"/>
    <property type="molecule type" value="Genomic_DNA"/>
</dbReference>
<dbReference type="PANTHER" id="PTHR38133:SF1">
    <property type="entry name" value="SLR1429 PROTEIN"/>
    <property type="match status" value="1"/>
</dbReference>
<protein>
    <recommendedName>
        <fullName evidence="3">SWIM-type domain-containing protein</fullName>
    </recommendedName>
</protein>
<evidence type="ECO:0008006" key="3">
    <source>
        <dbReference type="Google" id="ProtNLM"/>
    </source>
</evidence>
<accession>A0A8E7EKM3</accession>
<dbReference type="KEGG" id="mrtj:KHC33_05035"/>
<name>A0A8E7EKM3_9EURY</name>
<reference evidence="1 2" key="1">
    <citation type="submission" date="2021-05" db="EMBL/GenBank/DDBJ databases">
        <title>A novel Methanospirillum isolate from a pyrite-forming mixed culture.</title>
        <authorList>
            <person name="Bunk B."/>
            <person name="Sproer C."/>
            <person name="Spring S."/>
            <person name="Pester M."/>
        </authorList>
    </citation>
    <scope>NUCLEOTIDE SEQUENCE [LARGE SCALE GENOMIC DNA]</scope>
    <source>
        <strain evidence="1 2">J.3.6.1-F.2.7.3</strain>
    </source>
</reference>
<proteinExistence type="predicted"/>
<sequence length="303" mass="33947">MKRKIWWQIPGTLPISKKISLQSQHGPVGKNWWTIRFVSVLEDYGENGRLSRGKHCARNGFGNNIRFGPGEVSMGILCTGSSARPVGLLFPRFSTEVWETIIDTITHDAALTGSLITGEFSRDLVDTLEKKEIFLIPDHYRSVRAFCHCSDDQNPCIHVAAAWYFLAEVLDEDPWMLFLLHGMTREEVMKRVQDFRNLVFHPVPGSDTKEGTEQEAGIPKVGDPQGFFSCIDTGETLYQVPERNVSPILLLGPAPYRLGGKNLGERIEGLYPAMSAYAESVLFGIKQNPVNQKISENCSFEGK</sequence>
<dbReference type="PANTHER" id="PTHR38133">
    <property type="entry name" value="SLR1429 PROTEIN"/>
    <property type="match status" value="1"/>
</dbReference>
<organism evidence="1 2">
    <name type="scientific">Methanospirillum purgamenti</name>
    <dbReference type="NCBI Taxonomy" id="2834276"/>
    <lineage>
        <taxon>Archaea</taxon>
        <taxon>Methanobacteriati</taxon>
        <taxon>Methanobacteriota</taxon>
        <taxon>Stenosarchaea group</taxon>
        <taxon>Methanomicrobia</taxon>
        <taxon>Methanomicrobiales</taxon>
        <taxon>Methanospirillaceae</taxon>
        <taxon>Methanospirillum</taxon>
    </lineage>
</organism>